<dbReference type="STRING" id="133385.A0A2T9YU23"/>
<feature type="compositionally biased region" description="Basic and acidic residues" evidence="1">
    <location>
        <begin position="1461"/>
        <end position="1472"/>
    </location>
</feature>
<feature type="compositionally biased region" description="Polar residues" evidence="1">
    <location>
        <begin position="2660"/>
        <end position="2672"/>
    </location>
</feature>
<feature type="compositionally biased region" description="Low complexity" evidence="1">
    <location>
        <begin position="2685"/>
        <end position="2701"/>
    </location>
</feature>
<feature type="compositionally biased region" description="Polar residues" evidence="1">
    <location>
        <begin position="2641"/>
        <end position="2653"/>
    </location>
</feature>
<feature type="region of interest" description="Disordered" evidence="1">
    <location>
        <begin position="4663"/>
        <end position="4697"/>
    </location>
</feature>
<name>A0A2T9YU23_9FUNG</name>
<comment type="caution">
    <text evidence="2">The sequence shown here is derived from an EMBL/GenBank/DDBJ whole genome shotgun (WGS) entry which is preliminary data.</text>
</comment>
<evidence type="ECO:0000313" key="3">
    <source>
        <dbReference type="Proteomes" id="UP000245383"/>
    </source>
</evidence>
<sequence length="6114" mass="699240">MDNKEKDTKTKKRSKKYNLVKSIVLQIPHNAHFGKIDQFLWCLDNISKKQTLKDFKKHKLKVAGLKFKNPNFAFNHLSAAASSLAKNSSLIPSYSKFQSAELLANTNSTSHQSFDSSASFPSIATSKPSMAPFSEQPIVFQPFFNQHNHALSKQLDFRLTENTSFYFIENKYKFVIAIDVSKSVFSLDTETGRPVIDNSIKTLAKCLKGIINSFTLNSDLLSNYKWQPSIYVSVIAIYGSLNSIQQKVFDEYLSEQDGPKNHKRSRSTAREYHAFPSFCTLAHSVYLKSQNISELINNIYKKMNDYVQEVKSLTQNINDCLESLLLDSESQSFLDCLNDPSIIKTASSCPIVECLKVAKHTLMLLPSTSSASFAYITDGVFDSSINAANLNSITSWFVENSVNSTVIQVAANSGFNPTVTFGNVADNELIRFLAVALEGNFFYSSDCPDIIPFGEVNFYHDNLLIKKLTLCEGIYRDHMQAVHIGLPRLSDIPREWLNKHPERPQRNLNNLATPFPWEEKSFSPVVETLEARYREYQLPIGLGLIIQARVKEGFILTDLKIVPLDPTTFISSSSSNPGTKTNSTAICEQIITTFKLPWLPNVTIFYQISSTYINGEIIGSGKNNISNNLKGSIPRSESFQNYVKINIRSYKLFTLLFLESSHEDNRSNIIARKARSLHIFLKSLVEKDQKLKVLYTHNPNSSILLLKNSGKPGSNRQNNSKSLILSKLDEQELYIYKVMSSWIEQDSNCLSQLAGFECLLSEFISEYFLSYNSSVSETTDKVPKLQQSIDTKSKEFSSDLDSPINVDTTPLLNNFVPIGDKNHQISICFLDKKWCRFHGSRAFAVIRWNFITDWAVTTTISLFNGNQAAHEMILKSIYTFIENFFTKSSLKNKSNKISSILKLSQINSFSKSDELGDLNDSRLQNDFNSNFTDSESQLLHSKAHTSALQSEIQTDEVSSQSINYSFFDSDSFLPLFKAERPIHLILTPTLLSNSSILTSTSNLINFSPLTLNKFMDCSSHVKKYEWEWEYVPTSNDFKIGATASDKFSFLNSEGRMEILQTLYRVAGEICYTRLLNCYMILSISNAALKVLGKHRGAKSFPDLNNLHTENNDTFIDYLNPEDYFRVVFYNEVNSDDEVLILQSCIYAVEVDIARLCIRTEIWIEPFFEPFLTSIIEEDSTLMVPIASFQKILMPNRKFERVSRKVSFNSNNTSLFAPVSMLTKSRYQLRLLEIPLFHFPTNSITSLYHENKTLDQHGSKKKTSKILHSTLSPIFDKEIPSITLNGIKSLLKPMSNKNCYNNIQTVSSNISLTNFKPIESQARSQSHQASLLGLNTFTDTKNSIQSQNFLSKALSSESSTMHKTEHDELISSKNRLLASSAATPDSSKSTESKKYSQNVTDISNNQSSNSLFLLPKNAIMDHLIANNDNKLKSNQNKSVTDDITTEMICESHKISTSAQKNSNDKDFLQKNQDHPPLNNSIHNQSSETSTYILEKSVLLDSMEICSNFYTQSANIIGYLKKEQNPLILRSIDTKRKLNSSNHNDNKINKEYMNLKSVINKIVTSKTDSSDLFISSMYNIRNSKNISPLLFRLFLEYALFQYCDAMVVLNVNFYQLKFTSKLMQQLSKIDPLLKISSTASASSNDNSMLDKWYVKRLLNKESFLFITFPNITTSTGTQAFSIKNTPGYSSSMSAKKDTFSTKSNLSKSKTDPKNTIKCSNLSSINRDSKKTKKNIDKPEESVRWLIGSESEAPSIESYSEKSSFNDHHNENFNNITQNAEPEFATSKQDINHLQSYTLAFECSSFNKEYTDRNISLTGINDTPSIGVDFSMEITDIPFTNDIKNKSKNVELENNLKKLSNSRKVSELINTNNNSCKNQLGYAFSGCTSKQKYIPYFSPEAKQELLYIEKLYHTATAQSVYLSLLLNYRVSSSIFSIESIPQSLRSSTLQFDITEYLHTLDISRANRSANSTYLSEQYKAIEYQTLNNNILKILSKDFSMLTVENYEIKSISGTEKFDKLKNNVCGTFRLCSPLQSNGWTDEKLVDFALFPLYIKVGYRIEIYEESSNNSNNTFKNKKVDPVNVVYVDRENLPVSINDALKLGNIDYNPYELNFLKKPNVNVVLCIECFYPVITHGILEPKSESFGSNISSSNSSVNNFSKLNNSVIDCFPKTHYGITTELCNSIELYFMRETLFYLHDTILKTENILNKTWAIISNSHEIFKEKGSNGFNEFCINDINLHFKEILRDVNQMYSKKVYKSSVVSSSNGFAEIAAENSILLNFSNLSSALNVENSLNLFKKMLCKQSHYPGKLSKVGDIFFLEIANPIYGNLHEINKYFNLHKKYELKDNNCDIENYYDNQNAFSSNFYSFTEKLNMIDHNNTLDQATIPIELSNVGLKYNKNNKIWLIMKINPKEMKINILSHCYIDDFSDSYASLLYKYVIDKTKSQIISALKDTTTQILLEQLLYTHSSSEILTVPQFGLIRCFDDVYTNKTPDAYSVDFSNHANHSKMGFAQGIGGYFLSDNDIIMSFNTSNYGDNPKEKLKPDTSLEYNQYIVNSMGYYQCPEQAMTAFPIHSKISSSKILQSIASSELGNNRIENRDNMYVIKHGEEIYYLKFTTQELPVFGSMKNTEKHLDQDKDISSHNSIKTPHNFQMSDDKQTNVKIKNRTSVKSPDNNNDDPELNLISPNMPNENFPNNNQSYNSIKSLTESSKASDLSQSQPMFGQKMENNIVNPLIENDFESSQKYYYNSPQVNYSSKKNNKISNRLNAVPFTTPHSYSSPKSISPMICKDSISMSPKKSSYYDTNSKPIRSKLINSESALNVYDSYKSLPLLHQTELSQKYSNKVRSSNSIYLTNGNKDSLPLVNNSLRVGSAKHLPNIETSKYMINSANTKVKENIETSNKLDIISKFPNISKQSDSIGLTPLHHSSVGIDMTDGFLVDNACFAKNQTIFNIEDISNENSNCPSTTSVNNSNKKNYTPAFAKFTDLTKDKFTYSVSKKSNLNLRRYSEVCTKTSNTNIVNSSNHKVANSYNALLQNPHFSIGSSNDTIQDLSKIYSNNLNLITSTTSAGYFEHMINSFISNSNNEHSNLRNLSTASSFKKAPPKIVKTQSFTYSTKNTFKELEPQVHNKFYLIMQIFGLKSPPKKMVYDTVNYLCDFIKNSIVMPELALHIDRNTRLNKDDFDFMFNKNNSPVTFYLPIPSFDYNALAKQQYNKSFGLKKHEKIKSPNIFKSSSSNISDYNNTIKKQEEYIDTTIPSNTRDNEDSYLKSYINLFSKHFRRNLVEIVTPFTDCFSNSTTEIFGQCLANNLEPCLKNQIPINQFISLYMNSANDFFKAENYNSDNSLDSLYCSQESKKPEITDSAKFKFTNLPNDQIYADDKDILTDLSFLYHLHPHLKSKDNSDDYGRGIASIQVAFTNKKFLFESFDDTVSEDYTQKILDILFKSSNQNYSLKLQLLHSFIKNCKSQILNNYKEQYDWHSRKFERKSKNNQNATKLEENVFNQPIKTNHKTKKSSKIFKTHKNVRLVSFTVWPIGNIKVKDLISKIVDLYWKTTSELLVETVIIPRLILPGVENSLTLSKEENDIYQLITFLGKQKISSISVSNYKFIKISKSLKTFAHTIHDLITNISPKFNVSMIEKTNSDNNFDYNYSSTVEHYLKNSNVYNTLPSNDLKNSMQNSLELADVGMSMDSNQALTRSFRREKLSEKLNATPTTKNRANGKASKFVKDSGKMFCISSFYCADNYLKNLPEYEFCDWTDEYSSDENDNQYVGSGPMTDIISFKKNSIFNDSNTNQKRYDINKISRQFTTVSKYSSPKNYEPINPDGLNASDATIKNSLPLQRSRSNKLSNINNFKFLKAKSTLFLESKRSKDSSLIPNFICKDNTNYTANKTTQQLSHYSNMSSLKHKHDKDTSTLKNAQISVKRIKKYAAVNIKSKKSQYPLLEIQGLKKFDPNVVYNGDKKLSSINLVSKKSHLSHLYKKSSALSALLKDHDENTILKKMVKKSSVSNYCLFFIKIDGSGINIIGYNIKEDFWEKICSSINNQIQNEINRFDLLQLSIFHEFGMFERAREMQRKLFNLNTHSNEPYLSWIELDLTRDMVNHYDSSWRIKPGNQVPYIQSSLDSNLYRVYKLLTELIDSKLFDSSLLLSNSKLSITKNLRDLNQESFCSGISNYLKWSRELMYVDFTQPYVESNHKDILFATASRFFRSYDSRLKLLLWQNKLTFIINKWNNLYNQKIIKQNKQQEALKAEKVLNADSQSGKSNSNAIFYKAYDKNLQSISDKISIKTSTYDAIPKIIETEPKNLKCFDRKLLNINSKKIINNQTKKKATNKNHDLNNIGLEELDDLLLNSRILHSVCADIPLIECLQPSNYTISSIHRHILNINKIFKAIASSYTSYLESLGMYHILLAPRKVSAFEALKILNIPESIQKKILKGTLPWGSDFNIAKNRQNANNKDLPNSYSFLTSDSHTTVDEKSNININRAQLQYLEELTIFSSFLSIRSELVFLILDVRVGPRTTLVKMNTIFSHIAKYAAPVPGYVKTPYSPVFLKKITYELSKLRKLLNVKSFIYDIQLRIIAELLGKSSELQFNGNSSNKKDKINQNSNNSNLDRDLSLNMSTCHLENKRPNNKKYSTKATASKISNNYKNDNFISEARFSHVSSTHNQTSLSESPKLYSSNNIKKTQHNNTSKSKKSFASKLHQQYNFDKSSLKEKPKSNSLFDKRKNITHKRNLAQILGIRVNLIKIFNVLSEQPEYSISYSGYKLFCTKNHLSDLKLMRDPFDNNDFINNKVNTRQDTISDLSFFSENNLNYINKNKNVDKESTSFIKKFNTKFFIGLLNYFLSNGGKYGFSNSGLLSISDNLRYTSIFEDKLKYLYKKNSLKYNLNQKEKPCNVLNPDNRISSEDKLKSHTFAEVKFFAFKSNCYYCSKEETTDDTLEKNNKKVLLDVYTEKINTCPNIDCFGICNTENDLQKLTIPKGFSLNCYTILNTRPHITNKYHRKNYKNYENARNDIPNPKYSSDFITVPLNDIDLTESTNHNNTLLDDNDQSFDTLVNNFSSFDLSIDMSDWYLKGREWSNSIMQLLDLEDKASIDSKKALEVNQWANSHLESILSNAQVKYFRDYFWSKMINFLTFSRKESTLSNYIHFSDSNTIEFLSFIETDSNLILSSEFFGKLNYIENFRVCSKNTIKSIIEMSKAYYINNYNNDQNSKLLVSHLDNNQGHSSKSQKNHRFLGLNEAKLQYLNLSDADSILENNNYNIATNELPLDYMSDYNPKDLNNHNTHHQNLNNKENIQKGAQLYNDNYISQINFSFPNKKKSNKKSIICKRTKYTSLPVDRSLDLKTKKSYLGKECFENTQNINKLYEIPNQFGPIKNFVEFKSLGSFSCPMHTRAIKKVIHYSLKSELHNRNVTIKSSEPFLSPINMNNEFAVSRLNSNQFYIDHSISKKKTINNRLTQEFSKNLWFAKSSVYRKTCDTSDKFYSLIAAKKSRVSHSRQSHQKKKSHNSLFHKCSRNNYLQISQETNSNEIQTTSSNISISNAKKILIENKNVPNNDYELSLNKDASNLDKNMTYDKSKLYNKTTSNYSHFDKGVVTNNEPDLTLSYSLKGKLNNKNLKPNTGPNLLIDTSKNKNFDKDTYNICSNGVLFAKFKKDICDSETSMINKKSLKNIGDSNNYECQRLRIIEEKLKKISIFKDREIVSTSQLEYLNSLANNWLISKAKMHRWFCCSNILRLILVNPFDHNYTTIIWLYKLTKKPKISTYDKLADANKNLIDPKNFKKDISVNINRFSDKGNTPYYHKSESLKANLKLLKMLLNRNNINNPMSLEKEESIFPTKTSENNPNIGYNSSFDIYPHKKDLLVETPKSNLPCSRSYDKQASLSLSIKSSINKSIIDNTKYSIPKSPNSIVIMKMSPRISSNSYSLNLYTENIPIQDINLETVSFEKKNITNIEPSETSKKNPKSKSNLNNTDNSSYCKNATGEKKIVSSLYPRLKSDYMNLSSKGSSSINLNEYCTGSSNFDSSNLDKSSNLFNSPVTSTQCGQNITDDSNINSLTSKMDYKVNESNYDWVILDIGTIGRNRDKNTIDEAERKHLNMLLSILATGSLINKLPK</sequence>
<accession>A0A2T9YU23</accession>
<keyword evidence="3" id="KW-1185">Reference proteome</keyword>
<evidence type="ECO:0000256" key="1">
    <source>
        <dbReference type="SAM" id="MobiDB-lite"/>
    </source>
</evidence>
<feature type="compositionally biased region" description="Polar residues" evidence="1">
    <location>
        <begin position="4663"/>
        <end position="4691"/>
    </location>
</feature>
<feature type="region of interest" description="Disordered" evidence="1">
    <location>
        <begin position="1453"/>
        <end position="1482"/>
    </location>
</feature>
<feature type="compositionally biased region" description="Low complexity" evidence="1">
    <location>
        <begin position="4603"/>
        <end position="4615"/>
    </location>
</feature>
<dbReference type="Proteomes" id="UP000245383">
    <property type="component" value="Unassembled WGS sequence"/>
</dbReference>
<feature type="compositionally biased region" description="Polar residues" evidence="1">
    <location>
        <begin position="1714"/>
        <end position="1723"/>
    </location>
</feature>
<feature type="region of interest" description="Disordered" evidence="1">
    <location>
        <begin position="1698"/>
        <end position="1734"/>
    </location>
</feature>
<gene>
    <name evidence="2" type="ORF">BB561_001614</name>
</gene>
<feature type="compositionally biased region" description="Basic and acidic residues" evidence="1">
    <location>
        <begin position="1359"/>
        <end position="1369"/>
    </location>
</feature>
<reference evidence="2 3" key="1">
    <citation type="journal article" date="2018" name="MBio">
        <title>Comparative Genomics Reveals the Core Gene Toolbox for the Fungus-Insect Symbiosis.</title>
        <authorList>
            <person name="Wang Y."/>
            <person name="Stata M."/>
            <person name="Wang W."/>
            <person name="Stajich J.E."/>
            <person name="White M.M."/>
            <person name="Moncalvo J.M."/>
        </authorList>
    </citation>
    <scope>NUCLEOTIDE SEQUENCE [LARGE SCALE GENOMIC DNA]</scope>
    <source>
        <strain evidence="2 3">SWE-8-4</strain>
    </source>
</reference>
<feature type="region of interest" description="Disordered" evidence="1">
    <location>
        <begin position="4593"/>
        <end position="4615"/>
    </location>
</feature>
<protein>
    <submittedName>
        <fullName evidence="2">Uncharacterized protein</fullName>
    </submittedName>
</protein>
<organism evidence="2 3">
    <name type="scientific">Smittium simulii</name>
    <dbReference type="NCBI Taxonomy" id="133385"/>
    <lineage>
        <taxon>Eukaryota</taxon>
        <taxon>Fungi</taxon>
        <taxon>Fungi incertae sedis</taxon>
        <taxon>Zoopagomycota</taxon>
        <taxon>Kickxellomycotina</taxon>
        <taxon>Harpellomycetes</taxon>
        <taxon>Harpellales</taxon>
        <taxon>Legeriomycetaceae</taxon>
        <taxon>Smittium</taxon>
    </lineage>
</organism>
<dbReference type="OrthoDB" id="43547at2759"/>
<feature type="region of interest" description="Disordered" evidence="1">
    <location>
        <begin position="5954"/>
        <end position="5977"/>
    </location>
</feature>
<dbReference type="EMBL" id="MBFR01000047">
    <property type="protein sequence ID" value="PVU95774.1"/>
    <property type="molecule type" value="Genomic_DNA"/>
</dbReference>
<feature type="region of interest" description="Disordered" evidence="1">
    <location>
        <begin position="1359"/>
        <end position="1401"/>
    </location>
</feature>
<proteinExistence type="predicted"/>
<feature type="region of interest" description="Disordered" evidence="1">
    <location>
        <begin position="2633"/>
        <end position="2701"/>
    </location>
</feature>
<evidence type="ECO:0000313" key="2">
    <source>
        <dbReference type="EMBL" id="PVU95774.1"/>
    </source>
</evidence>